<dbReference type="Proteomes" id="UP001596105">
    <property type="component" value="Unassembled WGS sequence"/>
</dbReference>
<keyword evidence="7" id="KW-1185">Reference proteome</keyword>
<organism evidence="6 7">
    <name type="scientific">Cohnella suwonensis</name>
    <dbReference type="NCBI Taxonomy" id="696072"/>
    <lineage>
        <taxon>Bacteria</taxon>
        <taxon>Bacillati</taxon>
        <taxon>Bacillota</taxon>
        <taxon>Bacilli</taxon>
        <taxon>Bacillales</taxon>
        <taxon>Paenibacillaceae</taxon>
        <taxon>Cohnella</taxon>
    </lineage>
</organism>
<evidence type="ECO:0000256" key="4">
    <source>
        <dbReference type="ARBA" id="ARBA00023235"/>
    </source>
</evidence>
<protein>
    <submittedName>
        <fullName evidence="6">Arabinose isomerase</fullName>
    </submittedName>
</protein>
<sequence>MTIHAPIKPVRKARIGLYSVGLHAYWEQFPGLRERLIEYGKFIETKMSQWAEVYNYGLVDTEAEGRKAGEWLNANNVDLAFCHVATYSTSSTVLPIHQACKAPVVFLNLQPTDRIDYDRSTTGEWLAHCGACPVPEFANVFNRARIPFRVVNGMLGLDYTPAISLTNEITHRSPEAVKAWREIEEWIRAAAVPRTLRHSRFGFLGNTYSGMLDMYSDFTMIQAQTGLHVEVLEMCDLDRLLKDVTPAEVKEKLEEVNGMFRISGDSPSDPIARKPTDEQLDWSCRVAAAQERLVREYDLDALSYYYHGAPGGEYEKLQGGFIVGHSLLTAKGIPCSGEGDLKTALAMKISDILGTGGSFCEIVVVDYVDGTILLGHDGPFHAAISEGKPVLRGMGLYHGKQGTGVSVEAKVKTGPITTLNVTQTGDGKLKLIVSEAESTDGPIMRIGNTQTPVKFRMHPDEYMARWFAEAPTHHCAMSIGHNGSLFAKVGELMQLKYVTIDEVVPKARF</sequence>
<dbReference type="CDD" id="cd00578">
    <property type="entry name" value="L-fuc_L-ara-isomerases"/>
    <property type="match status" value="1"/>
</dbReference>
<proteinExistence type="predicted"/>
<keyword evidence="1" id="KW-0479">Metal-binding</keyword>
<evidence type="ECO:0000256" key="1">
    <source>
        <dbReference type="ARBA" id="ARBA00022723"/>
    </source>
</evidence>
<evidence type="ECO:0000256" key="5">
    <source>
        <dbReference type="ARBA" id="ARBA00023277"/>
    </source>
</evidence>
<evidence type="ECO:0000313" key="6">
    <source>
        <dbReference type="EMBL" id="MFC5470257.1"/>
    </source>
</evidence>
<keyword evidence="4 6" id="KW-0413">Isomerase</keyword>
<keyword evidence="5" id="KW-0119">Carbohydrate metabolism</keyword>
<dbReference type="RefSeq" id="WP_209748459.1">
    <property type="nucleotide sequence ID" value="NZ_JBHSMH010000054.1"/>
</dbReference>
<dbReference type="InterPro" id="IPR009015">
    <property type="entry name" value="Fucose_isomerase_N/cen_sf"/>
</dbReference>
<dbReference type="InterPro" id="IPR004216">
    <property type="entry name" value="Fuc/Ara_isomerase_C"/>
</dbReference>
<dbReference type="PANTHER" id="PTHR38464">
    <property type="entry name" value="L-ARABINOSE ISOMERASE"/>
    <property type="match status" value="1"/>
</dbReference>
<comment type="caution">
    <text evidence="6">The sequence shown here is derived from an EMBL/GenBank/DDBJ whole genome shotgun (WGS) entry which is preliminary data.</text>
</comment>
<keyword evidence="2" id="KW-0054">Arabinose catabolism</keyword>
<name>A0ABW0LZB9_9BACL</name>
<dbReference type="PANTHER" id="PTHR38464:SF1">
    <property type="entry name" value="L-ARABINOSE ISOMERASE"/>
    <property type="match status" value="1"/>
</dbReference>
<dbReference type="SUPFAM" id="SSF53743">
    <property type="entry name" value="FucI/AraA N-terminal and middle domains"/>
    <property type="match status" value="1"/>
</dbReference>
<evidence type="ECO:0000256" key="2">
    <source>
        <dbReference type="ARBA" id="ARBA00022935"/>
    </source>
</evidence>
<accession>A0ABW0LZB9</accession>
<keyword evidence="3" id="KW-0464">Manganese</keyword>
<dbReference type="InterPro" id="IPR003762">
    <property type="entry name" value="Lara_isomerase"/>
</dbReference>
<gene>
    <name evidence="6" type="ORF">ACFPPD_16240</name>
</gene>
<evidence type="ECO:0000256" key="3">
    <source>
        <dbReference type="ARBA" id="ARBA00023211"/>
    </source>
</evidence>
<dbReference type="GO" id="GO:0016853">
    <property type="term" value="F:isomerase activity"/>
    <property type="evidence" value="ECO:0007669"/>
    <property type="project" value="UniProtKB-KW"/>
</dbReference>
<dbReference type="SUPFAM" id="SSF50443">
    <property type="entry name" value="FucI/AraA C-terminal domain-like"/>
    <property type="match status" value="1"/>
</dbReference>
<dbReference type="EMBL" id="JBHSMH010000054">
    <property type="protein sequence ID" value="MFC5470257.1"/>
    <property type="molecule type" value="Genomic_DNA"/>
</dbReference>
<evidence type="ECO:0000313" key="7">
    <source>
        <dbReference type="Proteomes" id="UP001596105"/>
    </source>
</evidence>
<reference evidence="7" key="1">
    <citation type="journal article" date="2019" name="Int. J. Syst. Evol. Microbiol.">
        <title>The Global Catalogue of Microorganisms (GCM) 10K type strain sequencing project: providing services to taxonomists for standard genome sequencing and annotation.</title>
        <authorList>
            <consortium name="The Broad Institute Genomics Platform"/>
            <consortium name="The Broad Institute Genome Sequencing Center for Infectious Disease"/>
            <person name="Wu L."/>
            <person name="Ma J."/>
        </authorList>
    </citation>
    <scope>NUCLEOTIDE SEQUENCE [LARGE SCALE GENOMIC DNA]</scope>
    <source>
        <strain evidence="7">CCUG 57113</strain>
    </source>
</reference>